<proteinExistence type="predicted"/>
<comment type="caution">
    <text evidence="1">The sequence shown here is derived from an EMBL/GenBank/DDBJ whole genome shotgun (WGS) entry which is preliminary data.</text>
</comment>
<organism evidence="1 2">
    <name type="scientific">Pseudohongiella acticola</name>
    <dbReference type="NCBI Taxonomy" id="1524254"/>
    <lineage>
        <taxon>Bacteria</taxon>
        <taxon>Pseudomonadati</taxon>
        <taxon>Pseudomonadota</taxon>
        <taxon>Gammaproteobacteria</taxon>
        <taxon>Pseudomonadales</taxon>
        <taxon>Pseudohongiellaceae</taxon>
        <taxon>Pseudohongiella</taxon>
    </lineage>
</organism>
<dbReference type="InterPro" id="IPR029063">
    <property type="entry name" value="SAM-dependent_MTases_sf"/>
</dbReference>
<name>A0A1E8CGS4_9GAMM</name>
<accession>A0A1E8CGS4</accession>
<dbReference type="Proteomes" id="UP000175669">
    <property type="component" value="Unassembled WGS sequence"/>
</dbReference>
<evidence type="ECO:0000313" key="1">
    <source>
        <dbReference type="EMBL" id="OFE11579.1"/>
    </source>
</evidence>
<dbReference type="AlphaFoldDB" id="A0A1E8CGS4"/>
<dbReference type="SUPFAM" id="SSF53335">
    <property type="entry name" value="S-adenosyl-L-methionine-dependent methyltransferases"/>
    <property type="match status" value="1"/>
</dbReference>
<evidence type="ECO:0000313" key="2">
    <source>
        <dbReference type="Proteomes" id="UP000175669"/>
    </source>
</evidence>
<dbReference type="STRING" id="1524254.PHACT_13650"/>
<keyword evidence="2" id="KW-1185">Reference proteome</keyword>
<reference evidence="2" key="1">
    <citation type="submission" date="2016-07" db="EMBL/GenBank/DDBJ databases">
        <authorList>
            <person name="Florea S."/>
            <person name="Webb J.S."/>
            <person name="Jaromczyk J."/>
            <person name="Schardl C.L."/>
        </authorList>
    </citation>
    <scope>NUCLEOTIDE SEQUENCE [LARGE SCALE GENOMIC DNA]</scope>
    <source>
        <strain evidence="2">KCTC 42131</strain>
    </source>
</reference>
<dbReference type="OrthoDB" id="7273451at2"/>
<sequence>MSGFSVSWLDLREPADHAARDQELASKLVRHLQADADISPIIVDLGSGTGSTLRALTALGAQRCVWRLVDHDPGLLNEALRRHGHSEIVEDYEADLNDVDALPLGGLTLLSASALFDLASTQLIDALVARVRRQSAVFYAALNYDGNTQWTPPHPLDDAVLKAFNQDQRRDKGLGAALGPEAAEYIKTTLETAGYTVYQAASPWQLGPDQHSLLAELIAGIRAAAGNGGTLSITELDQWQSFRVSHVNSGNAVIGHLDVLAFPPGA</sequence>
<gene>
    <name evidence="1" type="ORF">PHACT_13650</name>
</gene>
<evidence type="ECO:0008006" key="3">
    <source>
        <dbReference type="Google" id="ProtNLM"/>
    </source>
</evidence>
<dbReference type="EMBL" id="MASR01000002">
    <property type="protein sequence ID" value="OFE11579.1"/>
    <property type="molecule type" value="Genomic_DNA"/>
</dbReference>
<dbReference type="RefSeq" id="WP_070118829.1">
    <property type="nucleotide sequence ID" value="NZ_CAXATG010000005.1"/>
</dbReference>
<protein>
    <recommendedName>
        <fullName evidence="3">Methyltransferase domain-containing protein</fullName>
    </recommendedName>
</protein>
<dbReference type="Gene3D" id="3.40.50.150">
    <property type="entry name" value="Vaccinia Virus protein VP39"/>
    <property type="match status" value="1"/>
</dbReference>